<name>A0A934J5P4_9BACL</name>
<dbReference type="EMBL" id="JAELUP010000014">
    <property type="protein sequence ID" value="MBJ6360875.1"/>
    <property type="molecule type" value="Genomic_DNA"/>
</dbReference>
<gene>
    <name evidence="1" type="ORF">JFN88_06030</name>
</gene>
<protein>
    <submittedName>
        <fullName evidence="1">Phage portal protein</fullName>
    </submittedName>
</protein>
<accession>A0A934J5P4</accession>
<evidence type="ECO:0000313" key="1">
    <source>
        <dbReference type="EMBL" id="MBJ6360875.1"/>
    </source>
</evidence>
<reference evidence="1" key="1">
    <citation type="submission" date="2020-12" db="EMBL/GenBank/DDBJ databases">
        <authorList>
            <person name="Huq M.A."/>
        </authorList>
    </citation>
    <scope>NUCLEOTIDE SEQUENCE</scope>
    <source>
        <strain evidence="1">MAHUQ-46</strain>
    </source>
</reference>
<dbReference type="InterPro" id="IPR038559">
    <property type="entry name" value="XkdN-like_sf"/>
</dbReference>
<evidence type="ECO:0000313" key="2">
    <source>
        <dbReference type="Proteomes" id="UP000640274"/>
    </source>
</evidence>
<dbReference type="InterPro" id="IPR014986">
    <property type="entry name" value="XkdN-like"/>
</dbReference>
<sequence length="140" mass="16004">MSDLQGFFAQNAVIDTTEEFVVSPRFKDKDGRPIPWKIRSMKQRENEEIRKSATRKIRDKRGGYQVETNSDEYIAKLTVASVVFPPLKDEALQKSYGVLGADKLLSEMLLPGEYADLINKVQELNGFEKDINELVHEVKN</sequence>
<dbReference type="Proteomes" id="UP000640274">
    <property type="component" value="Unassembled WGS sequence"/>
</dbReference>
<dbReference type="Pfam" id="PF08890">
    <property type="entry name" value="Phage_TAC_5"/>
    <property type="match status" value="1"/>
</dbReference>
<dbReference type="Gene3D" id="3.30.2220.30">
    <property type="match status" value="1"/>
</dbReference>
<comment type="caution">
    <text evidence="1">The sequence shown here is derived from an EMBL/GenBank/DDBJ whole genome shotgun (WGS) entry which is preliminary data.</text>
</comment>
<keyword evidence="2" id="KW-1185">Reference proteome</keyword>
<dbReference type="RefSeq" id="WP_199018431.1">
    <property type="nucleotide sequence ID" value="NZ_JAELUP010000014.1"/>
</dbReference>
<dbReference type="AlphaFoldDB" id="A0A934J5P4"/>
<proteinExistence type="predicted"/>
<organism evidence="1 2">
    <name type="scientific">Paenibacillus roseus</name>
    <dbReference type="NCBI Taxonomy" id="2798579"/>
    <lineage>
        <taxon>Bacteria</taxon>
        <taxon>Bacillati</taxon>
        <taxon>Bacillota</taxon>
        <taxon>Bacilli</taxon>
        <taxon>Bacillales</taxon>
        <taxon>Paenibacillaceae</taxon>
        <taxon>Paenibacillus</taxon>
    </lineage>
</organism>